<gene>
    <name evidence="1" type="ORF">CDAR_113861</name>
</gene>
<sequence>MTGFCAHSMYSRVHSTVGSFIISSPHVNPALWPQFLTNIRTGRDKGSVKSRRRGLSKSCPSDTLSHAVGFKGGECAIKLFDFGVVYYCIPGFGW</sequence>
<accession>A0AAV4U5A5</accession>
<dbReference type="EMBL" id="BPLQ01010725">
    <property type="protein sequence ID" value="GIY52931.1"/>
    <property type="molecule type" value="Genomic_DNA"/>
</dbReference>
<dbReference type="Proteomes" id="UP001054837">
    <property type="component" value="Unassembled WGS sequence"/>
</dbReference>
<reference evidence="1 2" key="1">
    <citation type="submission" date="2021-06" db="EMBL/GenBank/DDBJ databases">
        <title>Caerostris darwini draft genome.</title>
        <authorList>
            <person name="Kono N."/>
            <person name="Arakawa K."/>
        </authorList>
    </citation>
    <scope>NUCLEOTIDE SEQUENCE [LARGE SCALE GENOMIC DNA]</scope>
</reference>
<organism evidence="1 2">
    <name type="scientific">Caerostris darwini</name>
    <dbReference type="NCBI Taxonomy" id="1538125"/>
    <lineage>
        <taxon>Eukaryota</taxon>
        <taxon>Metazoa</taxon>
        <taxon>Ecdysozoa</taxon>
        <taxon>Arthropoda</taxon>
        <taxon>Chelicerata</taxon>
        <taxon>Arachnida</taxon>
        <taxon>Araneae</taxon>
        <taxon>Araneomorphae</taxon>
        <taxon>Entelegynae</taxon>
        <taxon>Araneoidea</taxon>
        <taxon>Araneidae</taxon>
        <taxon>Caerostris</taxon>
    </lineage>
</organism>
<comment type="caution">
    <text evidence="1">The sequence shown here is derived from an EMBL/GenBank/DDBJ whole genome shotgun (WGS) entry which is preliminary data.</text>
</comment>
<protein>
    <submittedName>
        <fullName evidence="1">Uncharacterized protein</fullName>
    </submittedName>
</protein>
<keyword evidence="2" id="KW-1185">Reference proteome</keyword>
<name>A0AAV4U5A5_9ARAC</name>
<evidence type="ECO:0000313" key="1">
    <source>
        <dbReference type="EMBL" id="GIY52931.1"/>
    </source>
</evidence>
<evidence type="ECO:0000313" key="2">
    <source>
        <dbReference type="Proteomes" id="UP001054837"/>
    </source>
</evidence>
<proteinExistence type="predicted"/>
<dbReference type="AlphaFoldDB" id="A0AAV4U5A5"/>